<evidence type="ECO:0000259" key="9">
    <source>
        <dbReference type="Pfam" id="PF00149"/>
    </source>
</evidence>
<dbReference type="PANTHER" id="PTHR42850">
    <property type="entry name" value="METALLOPHOSPHOESTERASE"/>
    <property type="match status" value="1"/>
</dbReference>
<gene>
    <name evidence="10" type="ORF">JF50_22565</name>
</gene>
<comment type="catalytic activity">
    <reaction evidence="8">
        <text>P(1),P(4)-bis(5'-adenosyl) tetraphosphate + H2O = 2 ADP + 2 H(+)</text>
        <dbReference type="Rhea" id="RHEA:24252"/>
        <dbReference type="ChEBI" id="CHEBI:15377"/>
        <dbReference type="ChEBI" id="CHEBI:15378"/>
        <dbReference type="ChEBI" id="CHEBI:58141"/>
        <dbReference type="ChEBI" id="CHEBI:456216"/>
        <dbReference type="EC" id="3.6.1.41"/>
    </reaction>
</comment>
<organism evidence="10 11">
    <name type="scientific">Pseudoalteromonas luteoviolacea</name>
    <dbReference type="NCBI Taxonomy" id="43657"/>
    <lineage>
        <taxon>Bacteria</taxon>
        <taxon>Pseudomonadati</taxon>
        <taxon>Pseudomonadota</taxon>
        <taxon>Gammaproteobacteria</taxon>
        <taxon>Alteromonadales</taxon>
        <taxon>Pseudoalteromonadaceae</taxon>
        <taxon>Pseudoalteromonas</taxon>
    </lineage>
</organism>
<dbReference type="GO" id="GO:0008803">
    <property type="term" value="F:bis(5'-nucleosyl)-tetraphosphatase (symmetrical) activity"/>
    <property type="evidence" value="ECO:0007669"/>
    <property type="project" value="UniProtKB-EC"/>
</dbReference>
<evidence type="ECO:0000256" key="7">
    <source>
        <dbReference type="ARBA" id="ARBA00033210"/>
    </source>
</evidence>
<evidence type="ECO:0000256" key="6">
    <source>
        <dbReference type="ARBA" id="ARBA00032248"/>
    </source>
</evidence>
<dbReference type="SUPFAM" id="SSF56300">
    <property type="entry name" value="Metallo-dependent phosphatases"/>
    <property type="match status" value="1"/>
</dbReference>
<dbReference type="NCBIfam" id="TIGR00668">
    <property type="entry name" value="apaH"/>
    <property type="match status" value="1"/>
</dbReference>
<evidence type="ECO:0000256" key="3">
    <source>
        <dbReference type="ARBA" id="ARBA00012506"/>
    </source>
</evidence>
<dbReference type="OrthoDB" id="9807890at2"/>
<comment type="caution">
    <text evidence="10">The sequence shown here is derived from an EMBL/GenBank/DDBJ whole genome shotgun (WGS) entry which is preliminary data.</text>
</comment>
<dbReference type="Proteomes" id="UP000031327">
    <property type="component" value="Unassembled WGS sequence"/>
</dbReference>
<dbReference type="InterPro" id="IPR004843">
    <property type="entry name" value="Calcineurin-like_PHP"/>
</dbReference>
<sequence>MAYYAVGDLQGCYTPFKQLLAQVDFSPSRDHLYLVGDLVARGPDSLACLEYVYSLQNSVTVTLGNHDLHLLSTVLNNKQANPKDKLDALLSSAALPDYIHFLQSQPLCTYLPEFDSFISHAGIHPYWNIEQAIELSNWAQTYYQGPMAADYLSKMYGKNPAIDLSPSDQQLKFNTIVNVFTRMRFLTEHWQLDFDNKGEINKGELLQPWFAHPRFKTSRTRFIFGHWAALQGKTSLNHVVALDTGCVWGGPMTLLNLSTNEQITSN</sequence>
<evidence type="ECO:0000313" key="11">
    <source>
        <dbReference type="Proteomes" id="UP000031327"/>
    </source>
</evidence>
<proteinExistence type="inferred from homology"/>
<dbReference type="GO" id="GO:0016791">
    <property type="term" value="F:phosphatase activity"/>
    <property type="evidence" value="ECO:0007669"/>
    <property type="project" value="TreeGrafter"/>
</dbReference>
<evidence type="ECO:0000313" key="10">
    <source>
        <dbReference type="EMBL" id="KID54683.1"/>
    </source>
</evidence>
<dbReference type="InterPro" id="IPR004617">
    <property type="entry name" value="ApaH"/>
</dbReference>
<feature type="domain" description="Calcineurin-like phosphoesterase" evidence="9">
    <location>
        <begin position="4"/>
        <end position="139"/>
    </location>
</feature>
<dbReference type="RefSeq" id="WP_039611583.1">
    <property type="nucleotide sequence ID" value="NZ_JWIC01000010.1"/>
</dbReference>
<comment type="similarity">
    <text evidence="2">Belongs to the Ap4A hydrolase family.</text>
</comment>
<dbReference type="GO" id="GO:0005737">
    <property type="term" value="C:cytoplasm"/>
    <property type="evidence" value="ECO:0007669"/>
    <property type="project" value="TreeGrafter"/>
</dbReference>
<dbReference type="AlphaFoldDB" id="A0A0C1MJU8"/>
<name>A0A0C1MJU8_9GAMM</name>
<dbReference type="InterPro" id="IPR050126">
    <property type="entry name" value="Ap4A_hydrolase"/>
</dbReference>
<keyword evidence="4" id="KW-0378">Hydrolase</keyword>
<dbReference type="GO" id="GO:0110154">
    <property type="term" value="P:RNA decapping"/>
    <property type="evidence" value="ECO:0007669"/>
    <property type="project" value="TreeGrafter"/>
</dbReference>
<evidence type="ECO:0000256" key="8">
    <source>
        <dbReference type="ARBA" id="ARBA00049417"/>
    </source>
</evidence>
<dbReference type="Gene3D" id="3.60.21.10">
    <property type="match status" value="1"/>
</dbReference>
<evidence type="ECO:0000256" key="5">
    <source>
        <dbReference type="ARBA" id="ARBA00031248"/>
    </source>
</evidence>
<dbReference type="EC" id="3.6.1.41" evidence="3"/>
<evidence type="ECO:0000256" key="4">
    <source>
        <dbReference type="ARBA" id="ARBA00022801"/>
    </source>
</evidence>
<dbReference type="PANTHER" id="PTHR42850:SF11">
    <property type="entry name" value="BIS(5'-NUCLEOSYL)-TETRAPHOSPHATASE [SYMMETRICAL]"/>
    <property type="match status" value="1"/>
</dbReference>
<evidence type="ECO:0000256" key="2">
    <source>
        <dbReference type="ARBA" id="ARBA00005419"/>
    </source>
</evidence>
<comment type="function">
    <text evidence="1">Hydrolyzes diadenosine 5',5'''-P1,P4-tetraphosphate to yield ADP.</text>
</comment>
<dbReference type="InterPro" id="IPR029052">
    <property type="entry name" value="Metallo-depent_PP-like"/>
</dbReference>
<accession>A0A0C1MJU8</accession>
<dbReference type="NCBIfam" id="NF001204">
    <property type="entry name" value="PRK00166.1"/>
    <property type="match status" value="1"/>
</dbReference>
<dbReference type="Pfam" id="PF00149">
    <property type="entry name" value="Metallophos"/>
    <property type="match status" value="1"/>
</dbReference>
<protein>
    <recommendedName>
        <fullName evidence="3">bis(5'-nucleosyl)-tetraphosphatase (symmetrical)</fullName>
        <ecNumber evidence="3">3.6.1.41</ecNumber>
    </recommendedName>
    <alternativeName>
        <fullName evidence="6">Ap4A hydrolase</fullName>
    </alternativeName>
    <alternativeName>
        <fullName evidence="5">Diadenosine 5',5'''-P1,P4-tetraphosphate pyrophosphohydrolase</fullName>
    </alternativeName>
    <alternativeName>
        <fullName evidence="7">Diadenosine tetraphosphatase</fullName>
    </alternativeName>
</protein>
<dbReference type="EMBL" id="JWIC01000010">
    <property type="protein sequence ID" value="KID54683.1"/>
    <property type="molecule type" value="Genomic_DNA"/>
</dbReference>
<dbReference type="PIRSF" id="PIRSF000903">
    <property type="entry name" value="B5n-ttraPtase_sm"/>
    <property type="match status" value="1"/>
</dbReference>
<evidence type="ECO:0000256" key="1">
    <source>
        <dbReference type="ARBA" id="ARBA00003413"/>
    </source>
</evidence>
<reference evidence="10 11" key="1">
    <citation type="submission" date="2014-12" db="EMBL/GenBank/DDBJ databases">
        <title>Draft Genome Sequence of Pseudoalteromonas luteoviolacea HI1.</title>
        <authorList>
            <person name="Asahina A.Y."/>
            <person name="Hadfield M.G."/>
        </authorList>
    </citation>
    <scope>NUCLEOTIDE SEQUENCE [LARGE SCALE GENOMIC DNA]</scope>
    <source>
        <strain evidence="10 11">HI1</strain>
    </source>
</reference>